<dbReference type="Pfam" id="PF04230">
    <property type="entry name" value="PS_pyruv_trans"/>
    <property type="match status" value="1"/>
</dbReference>
<protein>
    <submittedName>
        <fullName evidence="2">Polysaccharide pyruvyl transferase family protein</fullName>
    </submittedName>
</protein>
<gene>
    <name evidence="2" type="ORF">H3L94_06045</name>
</gene>
<dbReference type="KEGG" id="nsg:H3L94_06045"/>
<evidence type="ECO:0000313" key="2">
    <source>
        <dbReference type="EMBL" id="QMT39447.1"/>
    </source>
</evidence>
<accession>A0A7D7SGN0</accession>
<keyword evidence="2" id="KW-0808">Transferase</keyword>
<dbReference type="InterPro" id="IPR007345">
    <property type="entry name" value="Polysacch_pyruvyl_Trfase"/>
</dbReference>
<dbReference type="Proteomes" id="UP000514752">
    <property type="component" value="Chromosome"/>
</dbReference>
<feature type="domain" description="Polysaccharide pyruvyl transferase" evidence="1">
    <location>
        <begin position="31"/>
        <end position="293"/>
    </location>
</feature>
<organism evidence="2 3">
    <name type="scientific">Neisseria shayeganii</name>
    <dbReference type="NCBI Taxonomy" id="607712"/>
    <lineage>
        <taxon>Bacteria</taxon>
        <taxon>Pseudomonadati</taxon>
        <taxon>Pseudomonadota</taxon>
        <taxon>Betaproteobacteria</taxon>
        <taxon>Neisseriales</taxon>
        <taxon>Neisseriaceae</taxon>
        <taxon>Neisseria</taxon>
    </lineage>
</organism>
<name>A0A7D7SGN0_9NEIS</name>
<evidence type="ECO:0000259" key="1">
    <source>
        <dbReference type="Pfam" id="PF04230"/>
    </source>
</evidence>
<dbReference type="EMBL" id="CP059567">
    <property type="protein sequence ID" value="QMT39447.1"/>
    <property type="molecule type" value="Genomic_DNA"/>
</dbReference>
<dbReference type="GO" id="GO:0016740">
    <property type="term" value="F:transferase activity"/>
    <property type="evidence" value="ECO:0007669"/>
    <property type="project" value="UniProtKB-KW"/>
</dbReference>
<sequence length="316" mass="37275">MQELKQKLNFIADLIIDKSDVVYLDYPFHLNVGDLLIYHGTEEFFKQNNIQVKFRRPWTSFNIKELRYIITPNTTILCHGGGNFGDLYSVTQRLREAVIQTYPSNRIIVFPQTAFFKNKQTEKSSAEIFRQHNDCHLFARDEPTFYLMEKFSENVYLSPDMAHQLYGKLKKSNHIKNETLFFLRKDIEKTNTEAVLTQVAKRAQATILDWPDTISISDKTIWNIHVKFLLAIRHLEMSNIKNCMNSYWHNKSLQLIHNSSLLFSEYQKVVTTRLHGHILSCLLDIPNTVYDNSYGKNKGYFDLWTNKVRFSQFKRI</sequence>
<dbReference type="AlphaFoldDB" id="A0A7D7SGN0"/>
<dbReference type="RefSeq" id="WP_182121281.1">
    <property type="nucleotide sequence ID" value="NZ_CP059567.1"/>
</dbReference>
<reference evidence="2 3" key="1">
    <citation type="submission" date="2020-07" db="EMBL/GenBank/DDBJ databases">
        <title>Genomic diversity of species in the Neisseriaceae family.</title>
        <authorList>
            <person name="Vincent A.T."/>
            <person name="Bernet E."/>
            <person name="Veyrier F.J."/>
        </authorList>
    </citation>
    <scope>NUCLEOTIDE SEQUENCE [LARGE SCALE GENOMIC DNA]</scope>
    <source>
        <strain evidence="2 3">DSM 22244</strain>
    </source>
</reference>
<proteinExistence type="predicted"/>
<evidence type="ECO:0000313" key="3">
    <source>
        <dbReference type="Proteomes" id="UP000514752"/>
    </source>
</evidence>